<evidence type="ECO:0000313" key="1">
    <source>
        <dbReference type="EMBL" id="GIH93043.1"/>
    </source>
</evidence>
<protein>
    <submittedName>
        <fullName evidence="1">Uncharacterized protein</fullName>
    </submittedName>
</protein>
<dbReference type="Proteomes" id="UP000619788">
    <property type="component" value="Unassembled WGS sequence"/>
</dbReference>
<comment type="caution">
    <text evidence="1">The sequence shown here is derived from an EMBL/GenBank/DDBJ whole genome shotgun (WGS) entry which is preliminary data.</text>
</comment>
<proteinExistence type="predicted"/>
<gene>
    <name evidence="1" type="ORF">Psi01_36730</name>
</gene>
<dbReference type="AlphaFoldDB" id="A0A8J3SNX5"/>
<reference evidence="1 2" key="1">
    <citation type="submission" date="2021-01" db="EMBL/GenBank/DDBJ databases">
        <title>Whole genome shotgun sequence of Planobispora siamensis NBRC 107568.</title>
        <authorList>
            <person name="Komaki H."/>
            <person name="Tamura T."/>
        </authorList>
    </citation>
    <scope>NUCLEOTIDE SEQUENCE [LARGE SCALE GENOMIC DNA]</scope>
    <source>
        <strain evidence="1 2">NBRC 107568</strain>
    </source>
</reference>
<name>A0A8J3SNX5_9ACTN</name>
<accession>A0A8J3SNX5</accession>
<sequence>MAALWAEPAAPAAAISETAPHAAVRRVRTSWSMRVTDMVVCSFEAVTESVRGFSRTAEPFMAQPSRTALIPGRHRPDAAADTTARTTLICRDLIARLLAHV</sequence>
<keyword evidence="2" id="KW-1185">Reference proteome</keyword>
<dbReference type="EMBL" id="BOOJ01000030">
    <property type="protein sequence ID" value="GIH93043.1"/>
    <property type="molecule type" value="Genomic_DNA"/>
</dbReference>
<organism evidence="1 2">
    <name type="scientific">Planobispora siamensis</name>
    <dbReference type="NCBI Taxonomy" id="936338"/>
    <lineage>
        <taxon>Bacteria</taxon>
        <taxon>Bacillati</taxon>
        <taxon>Actinomycetota</taxon>
        <taxon>Actinomycetes</taxon>
        <taxon>Streptosporangiales</taxon>
        <taxon>Streptosporangiaceae</taxon>
        <taxon>Planobispora</taxon>
    </lineage>
</organism>
<evidence type="ECO:0000313" key="2">
    <source>
        <dbReference type="Proteomes" id="UP000619788"/>
    </source>
</evidence>